<dbReference type="Gene3D" id="1.10.10.10">
    <property type="entry name" value="Winged helix-like DNA-binding domain superfamily/Winged helix DNA-binding domain"/>
    <property type="match status" value="1"/>
</dbReference>
<dbReference type="AlphaFoldDB" id="A0A2T3P3E6"/>
<evidence type="ECO:0000256" key="2">
    <source>
        <dbReference type="ARBA" id="ARBA00023125"/>
    </source>
</evidence>
<keyword evidence="3" id="KW-0804">Transcription</keyword>
<dbReference type="Proteomes" id="UP000240481">
    <property type="component" value="Unassembled WGS sequence"/>
</dbReference>
<protein>
    <submittedName>
        <fullName evidence="6">LuxR family transcriptional regulator</fullName>
    </submittedName>
</protein>
<dbReference type="Pfam" id="PF00196">
    <property type="entry name" value="GerE"/>
    <property type="match status" value="1"/>
</dbReference>
<comment type="caution">
    <text evidence="6">The sequence shown here is derived from an EMBL/GenBank/DDBJ whole genome shotgun (WGS) entry which is preliminary data.</text>
</comment>
<keyword evidence="7" id="KW-1185">Reference proteome</keyword>
<dbReference type="InterPro" id="IPR000792">
    <property type="entry name" value="Tscrpt_reg_LuxR_C"/>
</dbReference>
<sequence>MTIPQELMKNTAWLTALTQTINAQNKANFASALVALIRHCADFDCVVILGYHRQRRPVYLYDAIPQNRELLFQHYLNRSYVDDPFYRAFEEGLDEGVYLHEVLAAKLGINPDYVNEFYQSTGWSDEVGFVIPLDTERCVVINLGYLQAKASSVLTAEKKKQLRSLHEIFDVIAALSRQHWLNQSFLLADAPSNNAHIRDVVEQAIDEFGFAVLTGREHDVLKLIVQGFDSNAIAQRLGIGLGTVKNHRKKIYASLNVASVSELFGLFLNYLITIDAKR</sequence>
<dbReference type="PRINTS" id="PR00038">
    <property type="entry name" value="HTHLUXR"/>
</dbReference>
<dbReference type="CDD" id="cd06170">
    <property type="entry name" value="LuxR_C_like"/>
    <property type="match status" value="1"/>
</dbReference>
<dbReference type="InterPro" id="IPR036388">
    <property type="entry name" value="WH-like_DNA-bd_sf"/>
</dbReference>
<evidence type="ECO:0000259" key="5">
    <source>
        <dbReference type="PROSITE" id="PS50043"/>
    </source>
</evidence>
<feature type="domain" description="HTH luxR-type" evidence="5">
    <location>
        <begin position="206"/>
        <end position="271"/>
    </location>
</feature>
<dbReference type="GO" id="GO:0003677">
    <property type="term" value="F:DNA binding"/>
    <property type="evidence" value="ECO:0007669"/>
    <property type="project" value="UniProtKB-KW"/>
</dbReference>
<dbReference type="PROSITE" id="PS50043">
    <property type="entry name" value="HTH_LUXR_2"/>
    <property type="match status" value="1"/>
</dbReference>
<dbReference type="PANTHER" id="PTHR44688:SF16">
    <property type="entry name" value="DNA-BINDING TRANSCRIPTIONAL ACTIVATOR DEVR_DOSR"/>
    <property type="match status" value="1"/>
</dbReference>
<dbReference type="InterPro" id="IPR016032">
    <property type="entry name" value="Sig_transdc_resp-reg_C-effctor"/>
</dbReference>
<keyword evidence="4" id="KW-1133">Transmembrane helix</keyword>
<name>A0A2T3P3E6_9GAMM</name>
<keyword evidence="4" id="KW-0812">Transmembrane</keyword>
<organism evidence="6 7">
    <name type="scientific">Photobacterium swingsii</name>
    <dbReference type="NCBI Taxonomy" id="680026"/>
    <lineage>
        <taxon>Bacteria</taxon>
        <taxon>Pseudomonadati</taxon>
        <taxon>Pseudomonadota</taxon>
        <taxon>Gammaproteobacteria</taxon>
        <taxon>Vibrionales</taxon>
        <taxon>Vibrionaceae</taxon>
        <taxon>Photobacterium</taxon>
    </lineage>
</organism>
<accession>A0A2T3P3E6</accession>
<feature type="transmembrane region" description="Helical" evidence="4">
    <location>
        <begin position="251"/>
        <end position="272"/>
    </location>
</feature>
<evidence type="ECO:0000313" key="7">
    <source>
        <dbReference type="Proteomes" id="UP000240481"/>
    </source>
</evidence>
<dbReference type="PANTHER" id="PTHR44688">
    <property type="entry name" value="DNA-BINDING TRANSCRIPTIONAL ACTIVATOR DEVR_DOSR"/>
    <property type="match status" value="1"/>
</dbReference>
<evidence type="ECO:0000256" key="4">
    <source>
        <dbReference type="SAM" id="Phobius"/>
    </source>
</evidence>
<dbReference type="SUPFAM" id="SSF46894">
    <property type="entry name" value="C-terminal effector domain of the bipartite response regulators"/>
    <property type="match status" value="1"/>
</dbReference>
<keyword evidence="4" id="KW-0472">Membrane</keyword>
<dbReference type="OrthoDB" id="343383at2"/>
<gene>
    <name evidence="6" type="ORF">C9I94_17930</name>
</gene>
<dbReference type="STRING" id="680026.AB733_18825"/>
<reference evidence="6 7" key="1">
    <citation type="submission" date="2018-01" db="EMBL/GenBank/DDBJ databases">
        <title>Whole genome sequencing of Histamine producing bacteria.</title>
        <authorList>
            <person name="Butler K."/>
        </authorList>
    </citation>
    <scope>NUCLEOTIDE SEQUENCE [LARGE SCALE GENOMIC DNA]</scope>
    <source>
        <strain evidence="6 7">DSM 24669</strain>
    </source>
</reference>
<evidence type="ECO:0000313" key="6">
    <source>
        <dbReference type="EMBL" id="PSW23055.1"/>
    </source>
</evidence>
<dbReference type="GO" id="GO:0006355">
    <property type="term" value="P:regulation of DNA-templated transcription"/>
    <property type="evidence" value="ECO:0007669"/>
    <property type="project" value="InterPro"/>
</dbReference>
<keyword evidence="1" id="KW-0805">Transcription regulation</keyword>
<keyword evidence="2" id="KW-0238">DNA-binding</keyword>
<proteinExistence type="predicted"/>
<evidence type="ECO:0000256" key="3">
    <source>
        <dbReference type="ARBA" id="ARBA00023163"/>
    </source>
</evidence>
<evidence type="ECO:0000256" key="1">
    <source>
        <dbReference type="ARBA" id="ARBA00023015"/>
    </source>
</evidence>
<dbReference type="SMART" id="SM00421">
    <property type="entry name" value="HTH_LUXR"/>
    <property type="match status" value="1"/>
</dbReference>
<dbReference type="EMBL" id="PYLZ01000010">
    <property type="protein sequence ID" value="PSW23055.1"/>
    <property type="molecule type" value="Genomic_DNA"/>
</dbReference>